<dbReference type="GO" id="GO:0016075">
    <property type="term" value="P:rRNA catabolic process"/>
    <property type="evidence" value="ECO:0007669"/>
    <property type="project" value="TreeGrafter"/>
</dbReference>
<comment type="similarity">
    <text evidence="4">Belongs to the RNase PH family. Rrp42 subfamily.</text>
</comment>
<dbReference type="InterPro" id="IPR020869">
    <property type="entry name" value="Rrp42_archaea"/>
</dbReference>
<evidence type="ECO:0000259" key="5">
    <source>
        <dbReference type="Pfam" id="PF01138"/>
    </source>
</evidence>
<comment type="caution">
    <text evidence="8">The sequence shown here is derived from an EMBL/GenBank/DDBJ whole genome shotgun (WGS) entry which is preliminary data.</text>
</comment>
<proteinExistence type="inferred from homology"/>
<dbReference type="Proteomes" id="UP000278475">
    <property type="component" value="Unassembled WGS sequence"/>
</dbReference>
<dbReference type="EMBL" id="QMQX01000074">
    <property type="protein sequence ID" value="RLE51993.1"/>
    <property type="molecule type" value="Genomic_DNA"/>
</dbReference>
<dbReference type="HAMAP" id="MF_00622">
    <property type="entry name" value="Exosome_Rrp42"/>
    <property type="match status" value="1"/>
</dbReference>
<dbReference type="InterPro" id="IPR015847">
    <property type="entry name" value="ExoRNase_PH_dom2"/>
</dbReference>
<evidence type="ECO:0000256" key="1">
    <source>
        <dbReference type="ARBA" id="ARBA00004496"/>
    </source>
</evidence>
<comment type="subunit">
    <text evidence="4">Component of the archaeal exosome complex. Forms a hexameric ring-like arrangement composed of 3 Rrp41-Rrp42 heterodimers. The hexameric ring associates with a trimer of Rrp4 and/or Csl4 subunits.</text>
</comment>
<protein>
    <recommendedName>
        <fullName evidence="4">Exosome complex component Rrp42</fullName>
    </recommendedName>
</protein>
<dbReference type="GO" id="GO:0035925">
    <property type="term" value="F:mRNA 3'-UTR AU-rich region binding"/>
    <property type="evidence" value="ECO:0007669"/>
    <property type="project" value="TreeGrafter"/>
</dbReference>
<organism evidence="8 9">
    <name type="scientific">Thermoproteota archaeon</name>
    <dbReference type="NCBI Taxonomy" id="2056631"/>
    <lineage>
        <taxon>Archaea</taxon>
        <taxon>Thermoproteota</taxon>
    </lineage>
</organism>
<feature type="domain" description="Exoribonuclease phosphorolytic" evidence="6">
    <location>
        <begin position="191"/>
        <end position="253"/>
    </location>
</feature>
<dbReference type="SUPFAM" id="SSF54211">
    <property type="entry name" value="Ribosomal protein S5 domain 2-like"/>
    <property type="match status" value="1"/>
</dbReference>
<evidence type="ECO:0000313" key="10">
    <source>
        <dbReference type="Proteomes" id="UP000278475"/>
    </source>
</evidence>
<accession>A0A497EX94</accession>
<reference evidence="9 10" key="1">
    <citation type="submission" date="2018-06" db="EMBL/GenBank/DDBJ databases">
        <title>Extensive metabolic versatility and redundancy in microbially diverse, dynamic hydrothermal sediments.</title>
        <authorList>
            <person name="Dombrowski N."/>
            <person name="Teske A."/>
            <person name="Baker B.J."/>
        </authorList>
    </citation>
    <scope>NUCLEOTIDE SEQUENCE [LARGE SCALE GENOMIC DNA]</scope>
    <source>
        <strain evidence="8">B34_G17</strain>
        <strain evidence="7">B66_G16</strain>
    </source>
</reference>
<gene>
    <name evidence="4" type="primary">rrp42</name>
    <name evidence="7" type="ORF">DRJ31_00845</name>
    <name evidence="8" type="ORF">DRJ33_04775</name>
</gene>
<dbReference type="PANTHER" id="PTHR11097">
    <property type="entry name" value="EXOSOME COMPLEX EXONUCLEASE RIBOSOMAL RNA PROCESSING PROTEIN"/>
    <property type="match status" value="1"/>
</dbReference>
<dbReference type="FunFam" id="3.30.230.70:FF:000017">
    <property type="entry name" value="Exosome complex component Rrp42"/>
    <property type="match status" value="1"/>
</dbReference>
<dbReference type="GO" id="GO:0000177">
    <property type="term" value="C:cytoplasmic exosome (RNase complex)"/>
    <property type="evidence" value="ECO:0007669"/>
    <property type="project" value="TreeGrafter"/>
</dbReference>
<dbReference type="EMBL" id="QMQV01000003">
    <property type="protein sequence ID" value="RLE50602.1"/>
    <property type="molecule type" value="Genomic_DNA"/>
</dbReference>
<evidence type="ECO:0000256" key="2">
    <source>
        <dbReference type="ARBA" id="ARBA00022490"/>
    </source>
</evidence>
<keyword evidence="3 4" id="KW-0271">Exosome</keyword>
<sequence length="268" mass="29221">MLAEKVISTVKRQQIIELAQRGRRLDGRGLEDFRPISIEVGVIDKADGSAIVKMGSTTILTGIKYEIGEPFSDTPNEGVLSVNAEFLPLASPTFEPGPPDENALELARVVDRVIRESGMIDLEKMCLVPGERVWITWVDIYVLDHDGNLMDASALSAVAALLSSTIPNTKVEGREVQVLNTRVKPPITNKPTLVTIAKIDKYLLVDPCLEEESVLDCRLTFGFSQDGSLCAIQKGAPGYFGVDDVHKAFNIAKVKSQELRSKLSSVGL</sequence>
<comment type="function">
    <text evidence="4">Non-catalytic component of the exosome, which is a complex involved in RNA degradation. Contributes to the structuring of the Rrp41 active site.</text>
</comment>
<evidence type="ECO:0000313" key="8">
    <source>
        <dbReference type="EMBL" id="RLE51993.1"/>
    </source>
</evidence>
<name>A0A497EX94_9CREN</name>
<dbReference type="InterPro" id="IPR001247">
    <property type="entry name" value="ExoRNase_PH_dom1"/>
</dbReference>
<dbReference type="InterPro" id="IPR036345">
    <property type="entry name" value="ExoRNase_PH_dom2_sf"/>
</dbReference>
<dbReference type="InterPro" id="IPR027408">
    <property type="entry name" value="PNPase/RNase_PH_dom_sf"/>
</dbReference>
<dbReference type="AlphaFoldDB" id="A0A497EX94"/>
<comment type="subcellular location">
    <subcellularLocation>
        <location evidence="1 4">Cytoplasm</location>
    </subcellularLocation>
</comment>
<evidence type="ECO:0000259" key="6">
    <source>
        <dbReference type="Pfam" id="PF03725"/>
    </source>
</evidence>
<dbReference type="SUPFAM" id="SSF55666">
    <property type="entry name" value="Ribonuclease PH domain 2-like"/>
    <property type="match status" value="1"/>
</dbReference>
<dbReference type="Gene3D" id="3.30.230.70">
    <property type="entry name" value="GHMP Kinase, N-terminal domain"/>
    <property type="match status" value="1"/>
</dbReference>
<dbReference type="Pfam" id="PF01138">
    <property type="entry name" value="RNase_PH"/>
    <property type="match status" value="1"/>
</dbReference>
<evidence type="ECO:0000313" key="9">
    <source>
        <dbReference type="Proteomes" id="UP000272051"/>
    </source>
</evidence>
<evidence type="ECO:0000256" key="4">
    <source>
        <dbReference type="HAMAP-Rule" id="MF_00622"/>
    </source>
</evidence>
<dbReference type="CDD" id="cd11365">
    <property type="entry name" value="RNase_PH_archRRP42"/>
    <property type="match status" value="1"/>
</dbReference>
<dbReference type="PANTHER" id="PTHR11097:SF8">
    <property type="entry name" value="EXOSOME COMPLEX COMPONENT RRP42"/>
    <property type="match status" value="1"/>
</dbReference>
<keyword evidence="2 4" id="KW-0963">Cytoplasm</keyword>
<evidence type="ECO:0000313" key="7">
    <source>
        <dbReference type="EMBL" id="RLE50602.1"/>
    </source>
</evidence>
<evidence type="ECO:0000256" key="3">
    <source>
        <dbReference type="ARBA" id="ARBA00022835"/>
    </source>
</evidence>
<dbReference type="Pfam" id="PF03725">
    <property type="entry name" value="RNase_PH_C"/>
    <property type="match status" value="1"/>
</dbReference>
<dbReference type="NCBIfam" id="NF003282">
    <property type="entry name" value="PRK04282.1-1"/>
    <property type="match status" value="1"/>
</dbReference>
<feature type="domain" description="Exoribonuclease phosphorolytic" evidence="5">
    <location>
        <begin position="32"/>
        <end position="167"/>
    </location>
</feature>
<dbReference type="InterPro" id="IPR020568">
    <property type="entry name" value="Ribosomal_Su5_D2-typ_SF"/>
</dbReference>
<dbReference type="InterPro" id="IPR050590">
    <property type="entry name" value="Exosome_comp_Rrp42_subfam"/>
</dbReference>
<dbReference type="Proteomes" id="UP000272051">
    <property type="component" value="Unassembled WGS sequence"/>
</dbReference>